<dbReference type="EMBL" id="JAPVER010000020">
    <property type="protein sequence ID" value="MCZ3366873.1"/>
    <property type="molecule type" value="Genomic_DNA"/>
</dbReference>
<gene>
    <name evidence="3" type="ORF">O3H35_15120</name>
    <name evidence="2" type="ORF">O3H54_13375</name>
</gene>
<name>A0A9E5DNL4_9EURY</name>
<evidence type="ECO:0000313" key="3">
    <source>
        <dbReference type="EMBL" id="MCZ3373980.1"/>
    </source>
</evidence>
<keyword evidence="1" id="KW-0812">Transmembrane</keyword>
<evidence type="ECO:0000256" key="1">
    <source>
        <dbReference type="SAM" id="Phobius"/>
    </source>
</evidence>
<dbReference type="EMBL" id="JAPVES010000030">
    <property type="protein sequence ID" value="MCZ3373980.1"/>
    <property type="molecule type" value="Genomic_DNA"/>
</dbReference>
<evidence type="ECO:0000313" key="2">
    <source>
        <dbReference type="EMBL" id="MCZ3366873.1"/>
    </source>
</evidence>
<keyword evidence="1" id="KW-0472">Membrane</keyword>
<keyword evidence="4" id="KW-1185">Reference proteome</keyword>
<dbReference type="RefSeq" id="WP_048080752.1">
    <property type="nucleotide sequence ID" value="NZ_JAPVER010000020.1"/>
</dbReference>
<dbReference type="AlphaFoldDB" id="A0A9E5DNL4"/>
<protein>
    <recommendedName>
        <fullName evidence="5">Zinc ribbon domain-containing protein</fullName>
    </recommendedName>
</protein>
<dbReference type="Proteomes" id="UP001068021">
    <property type="component" value="Unassembled WGS sequence"/>
</dbReference>
<evidence type="ECO:0000313" key="4">
    <source>
        <dbReference type="Proteomes" id="UP001068021"/>
    </source>
</evidence>
<reference evidence="3" key="1">
    <citation type="submission" date="2022-12" db="EMBL/GenBank/DDBJ databases">
        <title>Reclassification of two methanogenic archaea species isolated from the Kolyma lowland permafrost.</title>
        <authorList>
            <person name="Trubitsyn V.E."/>
            <person name="Rivkina E.M."/>
            <person name="Shcherbakova V.A."/>
        </authorList>
    </citation>
    <scope>NUCLEOTIDE SEQUENCE</scope>
    <source>
        <strain evidence="2">M2</strain>
        <strain evidence="3">MK4</strain>
    </source>
</reference>
<accession>A0A9E5DNL4</accession>
<evidence type="ECO:0008006" key="5">
    <source>
        <dbReference type="Google" id="ProtNLM"/>
    </source>
</evidence>
<dbReference type="Proteomes" id="UP001074446">
    <property type="component" value="Unassembled WGS sequence"/>
</dbReference>
<feature type="transmembrane region" description="Helical" evidence="1">
    <location>
        <begin position="160"/>
        <end position="184"/>
    </location>
</feature>
<feature type="transmembrane region" description="Helical" evidence="1">
    <location>
        <begin position="230"/>
        <end position="262"/>
    </location>
</feature>
<feature type="transmembrane region" description="Helical" evidence="1">
    <location>
        <begin position="196"/>
        <end position="224"/>
    </location>
</feature>
<keyword evidence="1" id="KW-1133">Transmembrane helix</keyword>
<organism evidence="3">
    <name type="scientific">Methanobacterium veterum</name>
    <dbReference type="NCBI Taxonomy" id="408577"/>
    <lineage>
        <taxon>Archaea</taxon>
        <taxon>Methanobacteriati</taxon>
        <taxon>Methanobacteriota</taxon>
        <taxon>Methanomada group</taxon>
        <taxon>Methanobacteria</taxon>
        <taxon>Methanobacteriales</taxon>
        <taxon>Methanobacteriaceae</taxon>
        <taxon>Methanobacterium</taxon>
    </lineage>
</organism>
<feature type="transmembrane region" description="Helical" evidence="1">
    <location>
        <begin position="124"/>
        <end position="148"/>
    </location>
</feature>
<proteinExistence type="predicted"/>
<sequence length="269" mass="29435">MDYVICEKCGGYYELEEGESIADFDVCQCGGTLLFLKNWSYVSPIQNKSALKERTKPSGIKCNICGYEQNKSLICSKCGSRIRKTNYQNKMYHQNRGDYRHILAESSSIHFFDRIHWGAVTSGIIFYIVASIVTRIVRGIFLGGGIIVAQNANTTALISITNVIVLFFGLISAIIPIASGFWAVSYITTRNYVTGIMTGSMVGIVITIISGILYLVFGLLFLGLYGQINIGVGIIAGLMVLIISIIYGGAMSAVGGLIAVYVRRHTSYI</sequence>
<comment type="caution">
    <text evidence="3">The sequence shown here is derived from an EMBL/GenBank/DDBJ whole genome shotgun (WGS) entry which is preliminary data.</text>
</comment>